<dbReference type="RefSeq" id="WP_098511732.1">
    <property type="nucleotide sequence ID" value="NZ_JBIAKZ010000014.1"/>
</dbReference>
<evidence type="ECO:0000313" key="1">
    <source>
        <dbReference type="EMBL" id="PFG47739.1"/>
    </source>
</evidence>
<comment type="caution">
    <text evidence="1">The sequence shown here is derived from an EMBL/GenBank/DDBJ whole genome shotgun (WGS) entry which is preliminary data.</text>
</comment>
<accession>A0A2A9FBC7</accession>
<reference evidence="1 2" key="1">
    <citation type="submission" date="2017-10" db="EMBL/GenBank/DDBJ databases">
        <title>Sequencing the genomes of 1000 actinobacteria strains.</title>
        <authorList>
            <person name="Klenk H.-P."/>
        </authorList>
    </citation>
    <scope>NUCLEOTIDE SEQUENCE [LARGE SCALE GENOMIC DNA]</scope>
    <source>
        <strain evidence="1 2">DSM 46092</strain>
    </source>
</reference>
<name>A0A2A9FBC7_9PSEU</name>
<keyword evidence="2" id="KW-1185">Reference proteome</keyword>
<gene>
    <name evidence="1" type="ORF">ATK36_2793</name>
</gene>
<evidence type="ECO:0000313" key="2">
    <source>
        <dbReference type="Proteomes" id="UP000243542"/>
    </source>
</evidence>
<organism evidence="1 2">
    <name type="scientific">Amycolatopsis sulphurea</name>
    <dbReference type="NCBI Taxonomy" id="76022"/>
    <lineage>
        <taxon>Bacteria</taxon>
        <taxon>Bacillati</taxon>
        <taxon>Actinomycetota</taxon>
        <taxon>Actinomycetes</taxon>
        <taxon>Pseudonocardiales</taxon>
        <taxon>Pseudonocardiaceae</taxon>
        <taxon>Amycolatopsis</taxon>
    </lineage>
</organism>
<dbReference type="AlphaFoldDB" id="A0A2A9FBC7"/>
<protein>
    <submittedName>
        <fullName evidence="1">Uncharacterized protein</fullName>
    </submittedName>
</protein>
<dbReference type="EMBL" id="PDJK01000002">
    <property type="protein sequence ID" value="PFG47739.1"/>
    <property type="molecule type" value="Genomic_DNA"/>
</dbReference>
<proteinExistence type="predicted"/>
<dbReference type="Proteomes" id="UP000243542">
    <property type="component" value="Unassembled WGS sequence"/>
</dbReference>
<sequence length="112" mass="11978">MKTPVEFADDVEYLVEYAQDDWVGMSPVTAVASAMAGKGATLEQQISALLTLIGDLMDRGAVPGDLVEGDPDFVAWSGSRDEALQRIARETRALGELPDSGEVTWLHVTGKA</sequence>